<dbReference type="Pfam" id="PF00550">
    <property type="entry name" value="PP-binding"/>
    <property type="match status" value="1"/>
</dbReference>
<dbReference type="PROSITE" id="PS50075">
    <property type="entry name" value="CARRIER"/>
    <property type="match status" value="1"/>
</dbReference>
<proteinExistence type="predicted"/>
<reference evidence="2 3" key="1">
    <citation type="journal article" date="2019" name="ACS Chem. Biol.">
        <title>Identification and Mobilization of a Cryptic Antibiotic Biosynthesis Gene Locus from a Human-Pathogenic Nocardia Isolate.</title>
        <authorList>
            <person name="Herisse M."/>
            <person name="Ishida K."/>
            <person name="Porter J.L."/>
            <person name="Howden B."/>
            <person name="Hertweck C."/>
            <person name="Stinear T.P."/>
            <person name="Pidot S.J."/>
        </authorList>
    </citation>
    <scope>NUCLEOTIDE SEQUENCE [LARGE SCALE GENOMIC DNA]</scope>
    <source>
        <strain evidence="2 3">AUSMDU00012715</strain>
    </source>
</reference>
<dbReference type="SUPFAM" id="SSF47336">
    <property type="entry name" value="ACP-like"/>
    <property type="match status" value="1"/>
</dbReference>
<feature type="domain" description="Carrier" evidence="1">
    <location>
        <begin position="5"/>
        <end position="80"/>
    </location>
</feature>
<name>A0A6G9Z592_9NOCA</name>
<dbReference type="InterPro" id="IPR036736">
    <property type="entry name" value="ACP-like_sf"/>
</dbReference>
<dbReference type="RefSeq" id="WP_167488027.1">
    <property type="nucleotide sequence ID" value="NZ_CP046173.1"/>
</dbReference>
<evidence type="ECO:0000313" key="2">
    <source>
        <dbReference type="EMBL" id="QIS20698.1"/>
    </source>
</evidence>
<dbReference type="InterPro" id="IPR009081">
    <property type="entry name" value="PP-bd_ACP"/>
</dbReference>
<dbReference type="AlphaFoldDB" id="A0A6G9Z592"/>
<gene>
    <name evidence="2" type="ORF">F6W96_22695</name>
</gene>
<sequence length="85" mass="9436">MQLTDTDRADIKDLVCDILELDPEEVTETSHFVDDHGADSLLAIEILSSLEKKYRVKIDQAKLARMGNMAGIFEVLDESDRVGAA</sequence>
<organism evidence="2 3">
    <name type="scientific">Nocardia terpenica</name>
    <dbReference type="NCBI Taxonomy" id="455432"/>
    <lineage>
        <taxon>Bacteria</taxon>
        <taxon>Bacillati</taxon>
        <taxon>Actinomycetota</taxon>
        <taxon>Actinomycetes</taxon>
        <taxon>Mycobacteriales</taxon>
        <taxon>Nocardiaceae</taxon>
        <taxon>Nocardia</taxon>
    </lineage>
</organism>
<evidence type="ECO:0000313" key="3">
    <source>
        <dbReference type="Proteomes" id="UP000500953"/>
    </source>
</evidence>
<evidence type="ECO:0000259" key="1">
    <source>
        <dbReference type="PROSITE" id="PS50075"/>
    </source>
</evidence>
<protein>
    <submittedName>
        <fullName evidence="2">Acyl carrier protein</fullName>
    </submittedName>
</protein>
<accession>A0A6G9Z592</accession>
<dbReference type="Gene3D" id="1.10.1200.10">
    <property type="entry name" value="ACP-like"/>
    <property type="match status" value="1"/>
</dbReference>
<dbReference type="EMBL" id="CP046173">
    <property type="protein sequence ID" value="QIS20698.1"/>
    <property type="molecule type" value="Genomic_DNA"/>
</dbReference>
<dbReference type="Proteomes" id="UP000500953">
    <property type="component" value="Chromosome"/>
</dbReference>